<proteinExistence type="predicted"/>
<dbReference type="Proteomes" id="UP000075714">
    <property type="component" value="Unassembled WGS sequence"/>
</dbReference>
<accession>A0A150FWL3</accession>
<dbReference type="OrthoDB" id="259598at2759"/>
<evidence type="ECO:0000256" key="1">
    <source>
        <dbReference type="SAM" id="MobiDB-lite"/>
    </source>
</evidence>
<keyword evidence="3" id="KW-1185">Reference proteome</keyword>
<sequence>MNPAFDNGAEEGTADLGLDLGESLGLAGAGRPDSSAWWQTAPLSAEQQGAAAWQQGSIFAAAAPSAAATRASPNRSDAPAGANSSLRGAQSRHTVKGPAAPAPRAPAQNPFLVQVPAPTASAHATRAAAAAMAAAAPLRPAAGTGAGSSSAQSPTPLFAPRELDEWSFSRFFGPGKTPLEGRGLGASEGQYSEDRRDNAAFASELDAEPDAEQQVAGDAAEDGMEAEPGRDWGLARQEAGGAELERDGPAPDQDRRAGAQPRGSHAEAAAAGLFGPPGQVPPQQQLLRREGGHVGVEASEGPWQGSTGQGSGVGYVEAELRTKLGALEAETQQQLRQLQERLAAAEEELDKCK</sequence>
<feature type="compositionally biased region" description="Low complexity" evidence="1">
    <location>
        <begin position="272"/>
        <end position="286"/>
    </location>
</feature>
<gene>
    <name evidence="2" type="ORF">GPECTOR_226g497</name>
</gene>
<protein>
    <submittedName>
        <fullName evidence="2">Uncharacterized protein</fullName>
    </submittedName>
</protein>
<feature type="region of interest" description="Disordered" evidence="1">
    <location>
        <begin position="1"/>
        <end position="108"/>
    </location>
</feature>
<feature type="compositionally biased region" description="Basic and acidic residues" evidence="1">
    <location>
        <begin position="243"/>
        <end position="257"/>
    </location>
</feature>
<evidence type="ECO:0000313" key="2">
    <source>
        <dbReference type="EMBL" id="KXZ42002.1"/>
    </source>
</evidence>
<feature type="compositionally biased region" description="Low complexity" evidence="1">
    <location>
        <begin position="122"/>
        <end position="156"/>
    </location>
</feature>
<organism evidence="2 3">
    <name type="scientific">Gonium pectorale</name>
    <name type="common">Green alga</name>
    <dbReference type="NCBI Taxonomy" id="33097"/>
    <lineage>
        <taxon>Eukaryota</taxon>
        <taxon>Viridiplantae</taxon>
        <taxon>Chlorophyta</taxon>
        <taxon>core chlorophytes</taxon>
        <taxon>Chlorophyceae</taxon>
        <taxon>CS clade</taxon>
        <taxon>Chlamydomonadales</taxon>
        <taxon>Volvocaceae</taxon>
        <taxon>Gonium</taxon>
    </lineage>
</organism>
<feature type="region of interest" description="Disordered" evidence="1">
    <location>
        <begin position="122"/>
        <end position="314"/>
    </location>
</feature>
<feature type="compositionally biased region" description="Polar residues" evidence="1">
    <location>
        <begin position="82"/>
        <end position="92"/>
    </location>
</feature>
<dbReference type="AlphaFoldDB" id="A0A150FWL3"/>
<dbReference type="EMBL" id="LSYV01000225">
    <property type="protein sequence ID" value="KXZ42002.1"/>
    <property type="molecule type" value="Genomic_DNA"/>
</dbReference>
<name>A0A150FWL3_GONPE</name>
<feature type="compositionally biased region" description="Low complexity" evidence="1">
    <location>
        <begin position="45"/>
        <end position="73"/>
    </location>
</feature>
<dbReference type="STRING" id="33097.A0A150FWL3"/>
<evidence type="ECO:0000313" key="3">
    <source>
        <dbReference type="Proteomes" id="UP000075714"/>
    </source>
</evidence>
<feature type="compositionally biased region" description="Low complexity" evidence="1">
    <location>
        <begin position="14"/>
        <end position="30"/>
    </location>
</feature>
<reference evidence="3" key="1">
    <citation type="journal article" date="2016" name="Nat. Commun.">
        <title>The Gonium pectorale genome demonstrates co-option of cell cycle regulation during the evolution of multicellularity.</title>
        <authorList>
            <person name="Hanschen E.R."/>
            <person name="Marriage T.N."/>
            <person name="Ferris P.J."/>
            <person name="Hamaji T."/>
            <person name="Toyoda A."/>
            <person name="Fujiyama A."/>
            <person name="Neme R."/>
            <person name="Noguchi H."/>
            <person name="Minakuchi Y."/>
            <person name="Suzuki M."/>
            <person name="Kawai-Toyooka H."/>
            <person name="Smith D.R."/>
            <person name="Sparks H."/>
            <person name="Anderson J."/>
            <person name="Bakaric R."/>
            <person name="Luria V."/>
            <person name="Karger A."/>
            <person name="Kirschner M.W."/>
            <person name="Durand P.M."/>
            <person name="Michod R.E."/>
            <person name="Nozaki H."/>
            <person name="Olson B.J."/>
        </authorList>
    </citation>
    <scope>NUCLEOTIDE SEQUENCE [LARGE SCALE GENOMIC DNA]</scope>
    <source>
        <strain evidence="3">NIES-2863</strain>
    </source>
</reference>
<comment type="caution">
    <text evidence="2">The sequence shown here is derived from an EMBL/GenBank/DDBJ whole genome shotgun (WGS) entry which is preliminary data.</text>
</comment>